<dbReference type="InterPro" id="IPR010732">
    <property type="entry name" value="T6SS_TssG-like"/>
</dbReference>
<comment type="caution">
    <text evidence="1">The sequence shown here is derived from an EMBL/GenBank/DDBJ whole genome shotgun (WGS) entry which is preliminary data.</text>
</comment>
<dbReference type="PATRIC" id="fig|401562.3.peg.233"/>
<dbReference type="EMBL" id="LDPZ01000010">
    <property type="protein sequence ID" value="KTQ97310.1"/>
    <property type="molecule type" value="Genomic_DNA"/>
</dbReference>
<evidence type="ECO:0000313" key="1">
    <source>
        <dbReference type="EMBL" id="KTQ97310.1"/>
    </source>
</evidence>
<sequence length="357" mass="38223">MIEALEREPGGFELFQAIRLAERIVARARADAGLPPPDAAGRGVDARRKALRIDSTSSLSFAVGEVTQVRFPPDAPARLTQSVIGLTGAGGAMPHAFSELVQTSLRERNPGLRDFLDLFNDRLAALLFEAFAKYRPVIEAERRPLTGRATSDELMRSVLGLAQRSLAERMQVPDSVALHHAGLLGPRTRSAHAVEKVLSNAFGQPIRVEQFVGEWLPIAETERTRLGRPGFGGGAFSSLGRDAVVGRKSWSVQGRVRLLVGPLDHAAFDSFLPGGWRQKQLADLAAFSLGPDLSFVQRLTLKAKAVPPLRLGGAAQALGASRLGWNTWIGTAGPRKDVGTVDLAPTSALLSPSKGSP</sequence>
<dbReference type="Pfam" id="PF06996">
    <property type="entry name" value="T6SS_TssG"/>
    <property type="match status" value="1"/>
</dbReference>
<dbReference type="PANTHER" id="PTHR35564:SF4">
    <property type="entry name" value="CYTOPLASMIC PROTEIN"/>
    <property type="match status" value="1"/>
</dbReference>
<name>A0A175RE60_9HYPH</name>
<protein>
    <recommendedName>
        <fullName evidence="3">Type VI secretion protein</fullName>
    </recommendedName>
</protein>
<dbReference type="NCBIfam" id="TIGR03347">
    <property type="entry name" value="VI_chp_1"/>
    <property type="match status" value="1"/>
</dbReference>
<dbReference type="AlphaFoldDB" id="A0A175RE60"/>
<dbReference type="RefSeq" id="WP_058634061.1">
    <property type="nucleotide sequence ID" value="NZ_LDPZ01000010.1"/>
</dbReference>
<dbReference type="PANTHER" id="PTHR35564">
    <property type="match status" value="1"/>
</dbReference>
<accession>A0A175RE60</accession>
<gene>
    <name evidence="1" type="ORF">NS226_05075</name>
</gene>
<organism evidence="1 2">
    <name type="scientific">Aureimonas ureilytica</name>
    <dbReference type="NCBI Taxonomy" id="401562"/>
    <lineage>
        <taxon>Bacteria</taxon>
        <taxon>Pseudomonadati</taxon>
        <taxon>Pseudomonadota</taxon>
        <taxon>Alphaproteobacteria</taxon>
        <taxon>Hyphomicrobiales</taxon>
        <taxon>Aurantimonadaceae</taxon>
        <taxon>Aureimonas</taxon>
    </lineage>
</organism>
<evidence type="ECO:0000313" key="2">
    <source>
        <dbReference type="Proteomes" id="UP000078272"/>
    </source>
</evidence>
<dbReference type="Proteomes" id="UP000078272">
    <property type="component" value="Unassembled WGS sequence"/>
</dbReference>
<proteinExistence type="predicted"/>
<reference evidence="1 2" key="1">
    <citation type="journal article" date="2016" name="Front. Microbiol.">
        <title>Genomic Resource of Rice Seed Associated Bacteria.</title>
        <authorList>
            <person name="Midha S."/>
            <person name="Bansal K."/>
            <person name="Sharma S."/>
            <person name="Kumar N."/>
            <person name="Patil P.P."/>
            <person name="Chaudhry V."/>
            <person name="Patil P.B."/>
        </authorList>
    </citation>
    <scope>NUCLEOTIDE SEQUENCE [LARGE SCALE GENOMIC DNA]</scope>
    <source>
        <strain evidence="1 2">NS226</strain>
    </source>
</reference>
<evidence type="ECO:0008006" key="3">
    <source>
        <dbReference type="Google" id="ProtNLM"/>
    </source>
</evidence>